<dbReference type="Proteomes" id="UP001183619">
    <property type="component" value="Unassembled WGS sequence"/>
</dbReference>
<feature type="transmembrane region" description="Helical" evidence="19">
    <location>
        <begin position="149"/>
        <end position="173"/>
    </location>
</feature>
<evidence type="ECO:0000256" key="12">
    <source>
        <dbReference type="ARBA" id="ARBA00022989"/>
    </source>
</evidence>
<evidence type="ECO:0000256" key="10">
    <source>
        <dbReference type="ARBA" id="ARBA00022692"/>
    </source>
</evidence>
<dbReference type="EC" id="2.7.8.26" evidence="5 19"/>
<reference evidence="20 21" key="1">
    <citation type="submission" date="2023-07" db="EMBL/GenBank/DDBJ databases">
        <title>Sequencing the genomes of 1000 actinobacteria strains.</title>
        <authorList>
            <person name="Klenk H.-P."/>
        </authorList>
    </citation>
    <scope>NUCLEOTIDE SEQUENCE [LARGE SCALE GENOMIC DNA]</scope>
    <source>
        <strain evidence="20 21">DSM 44508</strain>
    </source>
</reference>
<keyword evidence="11 19" id="KW-0460">Magnesium</keyword>
<feature type="transmembrane region" description="Helical" evidence="19">
    <location>
        <begin position="55"/>
        <end position="86"/>
    </location>
</feature>
<gene>
    <name evidence="19" type="primary">cobS</name>
    <name evidence="20" type="ORF">J2S37_002718</name>
</gene>
<sequence length="279" mass="28239">MSDKAFFVEGEHGPAVVEGPATALSWLTVLPLKGATAFDRTTGGRVMMSLPVVGVVLGAVGALLAVCVSLLGSAGLLCGTLVVVAWQLLTRFMHLDGLADVADALGSYAPPERAREILADPHAGLIGMASALLVMLVQIASIAQLSAAGVSVVVFVIPVVGRLCTMVGGSVRFSPMKPTGFAAMVVGTVPTKAIVLWSLVVIGLGAGIASLAGFPVLVGAGVFAVCVLVCLGVAVVLARHCVKRFEGLNGDTCGFINEITASVCAAVLAVLVSFFLTSP</sequence>
<evidence type="ECO:0000256" key="15">
    <source>
        <dbReference type="ARBA" id="ARBA00032605"/>
    </source>
</evidence>
<evidence type="ECO:0000313" key="20">
    <source>
        <dbReference type="EMBL" id="MDR7356180.1"/>
    </source>
</evidence>
<organism evidence="20 21">
    <name type="scientific">Corynebacterium felinum</name>
    <dbReference type="NCBI Taxonomy" id="131318"/>
    <lineage>
        <taxon>Bacteria</taxon>
        <taxon>Bacillati</taxon>
        <taxon>Actinomycetota</taxon>
        <taxon>Actinomycetes</taxon>
        <taxon>Mycobacteriales</taxon>
        <taxon>Corynebacteriaceae</taxon>
        <taxon>Corynebacterium</taxon>
    </lineage>
</organism>
<feature type="transmembrane region" description="Helical" evidence="19">
    <location>
        <begin position="123"/>
        <end position="143"/>
    </location>
</feature>
<comment type="pathway">
    <text evidence="3 19">Cofactor biosynthesis; adenosylcobalamin biosynthesis; adenosylcobalamin from cob(II)yrinate a,c-diamide: step 7/7.</text>
</comment>
<dbReference type="InterPro" id="IPR003805">
    <property type="entry name" value="CobS"/>
</dbReference>
<evidence type="ECO:0000256" key="4">
    <source>
        <dbReference type="ARBA" id="ARBA00010561"/>
    </source>
</evidence>
<keyword evidence="13 19" id="KW-0472">Membrane</keyword>
<comment type="cofactor">
    <cofactor evidence="1 19">
        <name>Mg(2+)</name>
        <dbReference type="ChEBI" id="CHEBI:18420"/>
    </cofactor>
</comment>
<evidence type="ECO:0000256" key="13">
    <source>
        <dbReference type="ARBA" id="ARBA00023136"/>
    </source>
</evidence>
<dbReference type="EMBL" id="JAVDYF010000001">
    <property type="protein sequence ID" value="MDR7356180.1"/>
    <property type="molecule type" value="Genomic_DNA"/>
</dbReference>
<name>A0ABU2BC22_9CORY</name>
<feature type="transmembrane region" description="Helical" evidence="19">
    <location>
        <begin position="194"/>
        <end position="214"/>
    </location>
</feature>
<accession>A0ABU2BC22</accession>
<evidence type="ECO:0000256" key="19">
    <source>
        <dbReference type="HAMAP-Rule" id="MF_00719"/>
    </source>
</evidence>
<evidence type="ECO:0000256" key="17">
    <source>
        <dbReference type="ARBA" id="ARBA00048623"/>
    </source>
</evidence>
<evidence type="ECO:0000256" key="18">
    <source>
        <dbReference type="ARBA" id="ARBA00049504"/>
    </source>
</evidence>
<evidence type="ECO:0000256" key="3">
    <source>
        <dbReference type="ARBA" id="ARBA00004663"/>
    </source>
</evidence>
<dbReference type="RefSeq" id="WP_277104076.1">
    <property type="nucleotide sequence ID" value="NZ_BAAAJS010000076.1"/>
</dbReference>
<evidence type="ECO:0000256" key="7">
    <source>
        <dbReference type="ARBA" id="ARBA00022475"/>
    </source>
</evidence>
<comment type="similarity">
    <text evidence="4 19">Belongs to the CobS family.</text>
</comment>
<keyword evidence="12 19" id="KW-1133">Transmembrane helix</keyword>
<evidence type="ECO:0000256" key="9">
    <source>
        <dbReference type="ARBA" id="ARBA00022679"/>
    </source>
</evidence>
<evidence type="ECO:0000256" key="6">
    <source>
        <dbReference type="ARBA" id="ARBA00015850"/>
    </source>
</evidence>
<comment type="function">
    <text evidence="14 19">Joins adenosylcobinamide-GDP and alpha-ribazole to generate adenosylcobalamin (Ado-cobalamin). Also synthesizes adenosylcobalamin 5'-phosphate from adenosylcobinamide-GDP and alpha-ribazole 5'-phosphate.</text>
</comment>
<proteinExistence type="inferred from homology"/>
<comment type="subcellular location">
    <subcellularLocation>
        <location evidence="2 19">Cell membrane</location>
        <topology evidence="2 19">Multi-pass membrane protein</topology>
    </subcellularLocation>
</comment>
<keyword evidence="7 19" id="KW-1003">Cell membrane</keyword>
<keyword evidence="21" id="KW-1185">Reference proteome</keyword>
<evidence type="ECO:0000256" key="5">
    <source>
        <dbReference type="ARBA" id="ARBA00013200"/>
    </source>
</evidence>
<evidence type="ECO:0000256" key="16">
    <source>
        <dbReference type="ARBA" id="ARBA00032853"/>
    </source>
</evidence>
<evidence type="ECO:0000256" key="14">
    <source>
        <dbReference type="ARBA" id="ARBA00025228"/>
    </source>
</evidence>
<keyword evidence="10 19" id="KW-0812">Transmembrane</keyword>
<evidence type="ECO:0000256" key="1">
    <source>
        <dbReference type="ARBA" id="ARBA00001946"/>
    </source>
</evidence>
<feature type="transmembrane region" description="Helical" evidence="19">
    <location>
        <begin position="254"/>
        <end position="276"/>
    </location>
</feature>
<protein>
    <recommendedName>
        <fullName evidence="6 19">Adenosylcobinamide-GDP ribazoletransferase</fullName>
        <ecNumber evidence="5 19">2.7.8.26</ecNumber>
    </recommendedName>
    <alternativeName>
        <fullName evidence="16 19">Cobalamin synthase</fullName>
    </alternativeName>
    <alternativeName>
        <fullName evidence="15 19">Cobalamin-5'-phosphate synthase</fullName>
    </alternativeName>
</protein>
<dbReference type="HAMAP" id="MF_00719">
    <property type="entry name" value="CobS"/>
    <property type="match status" value="1"/>
</dbReference>
<keyword evidence="9 19" id="KW-0808">Transferase</keyword>
<dbReference type="PANTHER" id="PTHR34148">
    <property type="entry name" value="ADENOSYLCOBINAMIDE-GDP RIBAZOLETRANSFERASE"/>
    <property type="match status" value="1"/>
</dbReference>
<evidence type="ECO:0000256" key="8">
    <source>
        <dbReference type="ARBA" id="ARBA00022573"/>
    </source>
</evidence>
<evidence type="ECO:0000256" key="2">
    <source>
        <dbReference type="ARBA" id="ARBA00004651"/>
    </source>
</evidence>
<keyword evidence="8 19" id="KW-0169">Cobalamin biosynthesis</keyword>
<evidence type="ECO:0000256" key="11">
    <source>
        <dbReference type="ARBA" id="ARBA00022842"/>
    </source>
</evidence>
<dbReference type="Pfam" id="PF02654">
    <property type="entry name" value="CobS"/>
    <property type="match status" value="1"/>
</dbReference>
<comment type="catalytic activity">
    <reaction evidence="17 19">
        <text>alpha-ribazole + adenosylcob(III)inamide-GDP = adenosylcob(III)alamin + GMP + H(+)</text>
        <dbReference type="Rhea" id="RHEA:16049"/>
        <dbReference type="ChEBI" id="CHEBI:10329"/>
        <dbReference type="ChEBI" id="CHEBI:15378"/>
        <dbReference type="ChEBI" id="CHEBI:18408"/>
        <dbReference type="ChEBI" id="CHEBI:58115"/>
        <dbReference type="ChEBI" id="CHEBI:60487"/>
        <dbReference type="EC" id="2.7.8.26"/>
    </reaction>
</comment>
<dbReference type="GO" id="GO:0051073">
    <property type="term" value="F:adenosylcobinamide-GDP ribazoletransferase activity"/>
    <property type="evidence" value="ECO:0007669"/>
    <property type="project" value="UniProtKB-EC"/>
</dbReference>
<comment type="catalytic activity">
    <reaction evidence="18 19">
        <text>alpha-ribazole 5'-phosphate + adenosylcob(III)inamide-GDP = adenosylcob(III)alamin 5'-phosphate + GMP + H(+)</text>
        <dbReference type="Rhea" id="RHEA:23560"/>
        <dbReference type="ChEBI" id="CHEBI:15378"/>
        <dbReference type="ChEBI" id="CHEBI:57918"/>
        <dbReference type="ChEBI" id="CHEBI:58115"/>
        <dbReference type="ChEBI" id="CHEBI:60487"/>
        <dbReference type="ChEBI" id="CHEBI:60493"/>
        <dbReference type="EC" id="2.7.8.26"/>
    </reaction>
</comment>
<dbReference type="PANTHER" id="PTHR34148:SF1">
    <property type="entry name" value="ADENOSYLCOBINAMIDE-GDP RIBAZOLETRANSFERASE"/>
    <property type="match status" value="1"/>
</dbReference>
<feature type="transmembrane region" description="Helical" evidence="19">
    <location>
        <begin position="220"/>
        <end position="242"/>
    </location>
</feature>
<evidence type="ECO:0000313" key="21">
    <source>
        <dbReference type="Proteomes" id="UP001183619"/>
    </source>
</evidence>
<comment type="caution">
    <text evidence="20">The sequence shown here is derived from an EMBL/GenBank/DDBJ whole genome shotgun (WGS) entry which is preliminary data.</text>
</comment>